<keyword evidence="4" id="KW-0456">Lyase</keyword>
<evidence type="ECO:0000313" key="4">
    <source>
        <dbReference type="EMBL" id="UNK46110.1"/>
    </source>
</evidence>
<evidence type="ECO:0000313" key="5">
    <source>
        <dbReference type="Proteomes" id="UP000829069"/>
    </source>
</evidence>
<keyword evidence="3" id="KW-0460">Magnesium</keyword>
<keyword evidence="5" id="KW-1185">Reference proteome</keyword>
<organism evidence="4 5">
    <name type="scientific">Arthrobacter sulfonylureivorans</name>
    <dbReference type="NCBI Taxonomy" id="2486855"/>
    <lineage>
        <taxon>Bacteria</taxon>
        <taxon>Bacillati</taxon>
        <taxon>Actinomycetota</taxon>
        <taxon>Actinomycetes</taxon>
        <taxon>Micrococcales</taxon>
        <taxon>Micrococcaceae</taxon>
        <taxon>Arthrobacter</taxon>
    </lineage>
</organism>
<gene>
    <name evidence="4" type="ORF">MNQ99_01655</name>
</gene>
<dbReference type="InterPro" id="IPR040442">
    <property type="entry name" value="Pyrv_kinase-like_dom_sf"/>
</dbReference>
<dbReference type="SUPFAM" id="SSF51621">
    <property type="entry name" value="Phosphoenolpyruvate/pyruvate domain"/>
    <property type="match status" value="1"/>
</dbReference>
<accession>A0ABY3W724</accession>
<reference evidence="4 5" key="1">
    <citation type="submission" date="2022-03" db="EMBL/GenBank/DDBJ databases">
        <title>Isotopic signatures of nitrous oxide derived from detoxification processes.</title>
        <authorList>
            <person name="Behrendt U."/>
            <person name="Buchen C."/>
            <person name="Well R."/>
            <person name="Ulrich A."/>
            <person name="Rohe L."/>
            <person name="Kolb S."/>
            <person name="Schloter M."/>
            <person name="Horn M.A."/>
            <person name="Augustin J."/>
        </authorList>
    </citation>
    <scope>NUCLEOTIDE SEQUENCE [LARGE SCALE GENOMIC DNA]</scope>
    <source>
        <strain evidence="4 5">S4-C24</strain>
    </source>
</reference>
<name>A0ABY3W724_9MICC</name>
<evidence type="ECO:0000256" key="3">
    <source>
        <dbReference type="ARBA" id="ARBA00022842"/>
    </source>
</evidence>
<dbReference type="EMBL" id="CP093326">
    <property type="protein sequence ID" value="UNK46110.1"/>
    <property type="molecule type" value="Genomic_DNA"/>
</dbReference>
<dbReference type="Gene3D" id="3.20.20.60">
    <property type="entry name" value="Phosphoenolpyruvate-binding domains"/>
    <property type="match status" value="1"/>
</dbReference>
<dbReference type="RefSeq" id="WP_241914207.1">
    <property type="nucleotide sequence ID" value="NZ_CP093326.1"/>
</dbReference>
<sequence length="428" mass="46036">MARRLALGPDAVAQIDAELAATDRLLATHYPGEPAGRQPVHTVYIPADAYVPELPARWGAEALAVAKAHGGLEQLAVSLELGEPGRLAELVRRKLETEPIEDLRLDFEDGYGQRDDEEEDAAALRAGELVARAASEGTAPPFIGIRFKCLEAATRARGLRTLDLFIASLTERAGGRGLPDGLVLTLPKVSTVDQVRAMVYASEQLERAHGLTPGRLRFEVQVETPQLILAANGTVPVARLIHEGAGRVSALHYGTYDYSASLGIAAGYQSMEHPAADHAKSVMQVAVAGTGVRLSDGSTNILPVGDPGNVRAAWALHARLVRRHLERGIYQGWDLHPAQLATRFLATYAFYRGGMQAAATRLRNYVQGIEGTVLDEPATVRALARFLDRALTCGAVEEAEFLHLVEVPVARLRSLAYPPRVSAPEGTP</sequence>
<dbReference type="PANTHER" id="PTHR32308">
    <property type="entry name" value="LYASE BETA SUBUNIT, PUTATIVE (AFU_ORTHOLOGUE AFUA_4G13030)-RELATED"/>
    <property type="match status" value="1"/>
</dbReference>
<dbReference type="InterPro" id="IPR015813">
    <property type="entry name" value="Pyrv/PenolPyrv_kinase-like_dom"/>
</dbReference>
<dbReference type="GO" id="GO:0016829">
    <property type="term" value="F:lyase activity"/>
    <property type="evidence" value="ECO:0007669"/>
    <property type="project" value="UniProtKB-KW"/>
</dbReference>
<proteinExistence type="predicted"/>
<dbReference type="PANTHER" id="PTHR32308:SF10">
    <property type="entry name" value="CITRATE LYASE SUBUNIT BETA"/>
    <property type="match status" value="1"/>
</dbReference>
<dbReference type="Pfam" id="PF22484">
    <property type="entry name" value="DUF6986"/>
    <property type="match status" value="1"/>
</dbReference>
<dbReference type="Proteomes" id="UP000829069">
    <property type="component" value="Chromosome"/>
</dbReference>
<evidence type="ECO:0000256" key="2">
    <source>
        <dbReference type="ARBA" id="ARBA00022723"/>
    </source>
</evidence>
<dbReference type="InterPro" id="IPR054255">
    <property type="entry name" value="DUF6986"/>
</dbReference>
<comment type="cofactor">
    <cofactor evidence="1">
        <name>Mg(2+)</name>
        <dbReference type="ChEBI" id="CHEBI:18420"/>
    </cofactor>
</comment>
<keyword evidence="2" id="KW-0479">Metal-binding</keyword>
<evidence type="ECO:0000256" key="1">
    <source>
        <dbReference type="ARBA" id="ARBA00001946"/>
    </source>
</evidence>
<protein>
    <submittedName>
        <fullName evidence="4">HpcH/HpaI aldolase/citrate lyase family protein</fullName>
    </submittedName>
</protein>